<name>A0A7W6IHG0_9HYPH</name>
<dbReference type="InterPro" id="IPR036737">
    <property type="entry name" value="OmpA-like_sf"/>
</dbReference>
<feature type="compositionally biased region" description="Basic and acidic residues" evidence="2">
    <location>
        <begin position="287"/>
        <end position="305"/>
    </location>
</feature>
<evidence type="ECO:0000259" key="4">
    <source>
        <dbReference type="PROSITE" id="PS51123"/>
    </source>
</evidence>
<proteinExistence type="predicted"/>
<feature type="compositionally biased region" description="Basic and acidic residues" evidence="2">
    <location>
        <begin position="119"/>
        <end position="132"/>
    </location>
</feature>
<dbReference type="Pfam" id="PF00691">
    <property type="entry name" value="OmpA"/>
    <property type="match status" value="1"/>
</dbReference>
<dbReference type="RefSeq" id="WP_245265235.1">
    <property type="nucleotide sequence ID" value="NZ_JACIDC010000008.1"/>
</dbReference>
<evidence type="ECO:0000256" key="2">
    <source>
        <dbReference type="SAM" id="MobiDB-lite"/>
    </source>
</evidence>
<evidence type="ECO:0000256" key="1">
    <source>
        <dbReference type="PROSITE-ProRule" id="PRU00473"/>
    </source>
</evidence>
<keyword evidence="1" id="KW-0472">Membrane</keyword>
<feature type="signal peptide" evidence="3">
    <location>
        <begin position="1"/>
        <end position="24"/>
    </location>
</feature>
<dbReference type="CDD" id="cd07185">
    <property type="entry name" value="OmpA_C-like"/>
    <property type="match status" value="1"/>
</dbReference>
<evidence type="ECO:0000256" key="3">
    <source>
        <dbReference type="SAM" id="SignalP"/>
    </source>
</evidence>
<comment type="caution">
    <text evidence="5">The sequence shown here is derived from an EMBL/GenBank/DDBJ whole genome shotgun (WGS) entry which is preliminary data.</text>
</comment>
<dbReference type="SUPFAM" id="SSF103088">
    <property type="entry name" value="OmpA-like"/>
    <property type="match status" value="1"/>
</dbReference>
<protein>
    <submittedName>
        <fullName evidence="5">Outer membrane protein OmpA-like peptidoglycan-associated protein</fullName>
    </submittedName>
</protein>
<reference evidence="5 6" key="1">
    <citation type="submission" date="2020-08" db="EMBL/GenBank/DDBJ databases">
        <title>Genomic Encyclopedia of Type Strains, Phase IV (KMG-IV): sequencing the most valuable type-strain genomes for metagenomic binning, comparative biology and taxonomic classification.</title>
        <authorList>
            <person name="Goeker M."/>
        </authorList>
    </citation>
    <scope>NUCLEOTIDE SEQUENCE [LARGE SCALE GENOMIC DNA]</scope>
    <source>
        <strain evidence="5 6">DSM 15743</strain>
    </source>
</reference>
<feature type="chain" id="PRO_5030852619" evidence="3">
    <location>
        <begin position="25"/>
        <end position="593"/>
    </location>
</feature>
<feature type="compositionally biased region" description="Basic and acidic residues" evidence="2">
    <location>
        <begin position="172"/>
        <end position="198"/>
    </location>
</feature>
<keyword evidence="3" id="KW-0732">Signal</keyword>
<accession>A0A7W6IHG0</accession>
<feature type="compositionally biased region" description="Basic and acidic residues" evidence="2">
    <location>
        <begin position="224"/>
        <end position="245"/>
    </location>
</feature>
<gene>
    <name evidence="5" type="ORF">GGR34_002574</name>
</gene>
<evidence type="ECO:0000313" key="6">
    <source>
        <dbReference type="Proteomes" id="UP000519439"/>
    </source>
</evidence>
<dbReference type="PANTHER" id="PTHR30329">
    <property type="entry name" value="STATOR ELEMENT OF FLAGELLAR MOTOR COMPLEX"/>
    <property type="match status" value="1"/>
</dbReference>
<dbReference type="EMBL" id="JACIDC010000008">
    <property type="protein sequence ID" value="MBB4040915.1"/>
    <property type="molecule type" value="Genomic_DNA"/>
</dbReference>
<dbReference type="PROSITE" id="PS51123">
    <property type="entry name" value="OMPA_2"/>
    <property type="match status" value="1"/>
</dbReference>
<keyword evidence="6" id="KW-1185">Reference proteome</keyword>
<dbReference type="InterPro" id="IPR006665">
    <property type="entry name" value="OmpA-like"/>
</dbReference>
<feature type="domain" description="OmpA-like" evidence="4">
    <location>
        <begin position="466"/>
        <end position="591"/>
    </location>
</feature>
<dbReference type="Gene3D" id="3.30.1330.60">
    <property type="entry name" value="OmpA-like domain"/>
    <property type="match status" value="1"/>
</dbReference>
<dbReference type="GO" id="GO:0016020">
    <property type="term" value="C:membrane"/>
    <property type="evidence" value="ECO:0007669"/>
    <property type="project" value="UniProtKB-UniRule"/>
</dbReference>
<sequence length="593" mass="66199">MKLSSLFLVSTALPLVLLPASVSALQPGATAPLVMAQASPGPDEELPPKTRQKRPGQQDADSPRGRQGQERRQGPQDGERRGGSEERGQRPSRDAGPAERGGPDATRGSRAPGADETPEAPRQRREQGRPAERPVPPSGATPATPARPEQQAPAERARPPVETPSRQQRPAAQDRDQERERPAAERPRSGTPTDEIRRPAAPSAAQPATPPASDRQRTGAPRPGETERPSRSGETERPDIRRDGRPSQQEPVAPAPATRAQPAPLPAPVQTAPQRSAPVAAQPLDPSRVRIEDLRSQRRERREGDRLIIEEPGNRTIIREGNDVIIRHDETERFRRTYRDADIRVERRGPGEEVTIVRRPDGSEIVTVRDDDGNLIRRIRREPAGREIVLIENRRSGIDRRPGYGYVEEEVIRMPPPVVRIPREQYIVETERASEADILQAFTAPPVERIERAYTLDEIRRSESLRERMRRVDLDTINFEFGSWELPPDQIDALRGIADGLRQAISRNPNEIFLVEGHTDAVGSDEDNLTLSDRRAETVATILTQRYQIPAENLTTQGYGEQYLKVASQGPERENRRVTLRRITPLLQGQNQQ</sequence>
<dbReference type="AlphaFoldDB" id="A0A7W6IHG0"/>
<evidence type="ECO:0000313" key="5">
    <source>
        <dbReference type="EMBL" id="MBB4040915.1"/>
    </source>
</evidence>
<organism evidence="5 6">
    <name type="scientific">Microvirga flocculans</name>
    <dbReference type="NCBI Taxonomy" id="217168"/>
    <lineage>
        <taxon>Bacteria</taxon>
        <taxon>Pseudomonadati</taxon>
        <taxon>Pseudomonadota</taxon>
        <taxon>Alphaproteobacteria</taxon>
        <taxon>Hyphomicrobiales</taxon>
        <taxon>Methylobacteriaceae</taxon>
        <taxon>Microvirga</taxon>
    </lineage>
</organism>
<feature type="compositionally biased region" description="Low complexity" evidence="2">
    <location>
        <begin position="251"/>
        <end position="262"/>
    </location>
</feature>
<feature type="region of interest" description="Disordered" evidence="2">
    <location>
        <begin position="33"/>
        <end position="305"/>
    </location>
</feature>
<dbReference type="Proteomes" id="UP000519439">
    <property type="component" value="Unassembled WGS sequence"/>
</dbReference>
<dbReference type="PANTHER" id="PTHR30329:SF21">
    <property type="entry name" value="LIPOPROTEIN YIAD-RELATED"/>
    <property type="match status" value="1"/>
</dbReference>
<feature type="compositionally biased region" description="Basic and acidic residues" evidence="2">
    <location>
        <begin position="61"/>
        <end position="97"/>
    </location>
</feature>
<dbReference type="InterPro" id="IPR050330">
    <property type="entry name" value="Bact_OuterMem_StrucFunc"/>
</dbReference>